<dbReference type="GO" id="GO:0015031">
    <property type="term" value="P:protein transport"/>
    <property type="evidence" value="ECO:0007669"/>
    <property type="project" value="InterPro"/>
</dbReference>
<feature type="chain" id="PRO_5022911242" description="Secretory carrier-associated membrane protein" evidence="6">
    <location>
        <begin position="19"/>
        <end position="73"/>
    </location>
</feature>
<evidence type="ECO:0000256" key="1">
    <source>
        <dbReference type="ARBA" id="ARBA00004141"/>
    </source>
</evidence>
<dbReference type="Proteomes" id="UP000324222">
    <property type="component" value="Unassembled WGS sequence"/>
</dbReference>
<comment type="subcellular location">
    <subcellularLocation>
        <location evidence="1 5">Membrane</location>
        <topology evidence="1 5">Multi-pass membrane protein</topology>
    </subcellularLocation>
</comment>
<feature type="transmembrane region" description="Helical" evidence="5">
    <location>
        <begin position="42"/>
        <end position="70"/>
    </location>
</feature>
<reference evidence="7 8" key="1">
    <citation type="submission" date="2019-05" db="EMBL/GenBank/DDBJ databases">
        <title>Another draft genome of Portunus trituberculatus and its Hox gene families provides insights of decapod evolution.</title>
        <authorList>
            <person name="Jeong J.-H."/>
            <person name="Song I."/>
            <person name="Kim S."/>
            <person name="Choi T."/>
            <person name="Kim D."/>
            <person name="Ryu S."/>
            <person name="Kim W."/>
        </authorList>
    </citation>
    <scope>NUCLEOTIDE SEQUENCE [LARGE SCALE GENOMIC DNA]</scope>
    <source>
        <tissue evidence="7">Muscle</tissue>
    </source>
</reference>
<dbReference type="Pfam" id="PF04144">
    <property type="entry name" value="SCAMP"/>
    <property type="match status" value="1"/>
</dbReference>
<dbReference type="OrthoDB" id="242866at2759"/>
<evidence type="ECO:0000313" key="7">
    <source>
        <dbReference type="EMBL" id="MPC96900.1"/>
    </source>
</evidence>
<keyword evidence="5" id="KW-0813">Transport</keyword>
<organism evidence="7 8">
    <name type="scientific">Portunus trituberculatus</name>
    <name type="common">Swimming crab</name>
    <name type="synonym">Neptunus trituberculatus</name>
    <dbReference type="NCBI Taxonomy" id="210409"/>
    <lineage>
        <taxon>Eukaryota</taxon>
        <taxon>Metazoa</taxon>
        <taxon>Ecdysozoa</taxon>
        <taxon>Arthropoda</taxon>
        <taxon>Crustacea</taxon>
        <taxon>Multicrustacea</taxon>
        <taxon>Malacostraca</taxon>
        <taxon>Eumalacostraca</taxon>
        <taxon>Eucarida</taxon>
        <taxon>Decapoda</taxon>
        <taxon>Pleocyemata</taxon>
        <taxon>Brachyura</taxon>
        <taxon>Eubrachyura</taxon>
        <taxon>Portunoidea</taxon>
        <taxon>Portunidae</taxon>
        <taxon>Portuninae</taxon>
        <taxon>Portunus</taxon>
    </lineage>
</organism>
<evidence type="ECO:0000313" key="8">
    <source>
        <dbReference type="Proteomes" id="UP000324222"/>
    </source>
</evidence>
<gene>
    <name evidence="7" type="ORF">E2C01_092181</name>
</gene>
<comment type="similarity">
    <text evidence="5">Belongs to the SCAMP family.</text>
</comment>
<keyword evidence="3 5" id="KW-1133">Transmembrane helix</keyword>
<dbReference type="AlphaFoldDB" id="A0A5B7JJF6"/>
<evidence type="ECO:0000256" key="5">
    <source>
        <dbReference type="RuleBase" id="RU363122"/>
    </source>
</evidence>
<keyword evidence="6" id="KW-0732">Signal</keyword>
<keyword evidence="8" id="KW-1185">Reference proteome</keyword>
<evidence type="ECO:0000256" key="2">
    <source>
        <dbReference type="ARBA" id="ARBA00022692"/>
    </source>
</evidence>
<name>A0A5B7JJF6_PORTR</name>
<evidence type="ECO:0000256" key="3">
    <source>
        <dbReference type="ARBA" id="ARBA00022989"/>
    </source>
</evidence>
<keyword evidence="2 5" id="KW-0812">Transmembrane</keyword>
<proteinExistence type="inferred from homology"/>
<keyword evidence="4 5" id="KW-0472">Membrane</keyword>
<dbReference type="InterPro" id="IPR007273">
    <property type="entry name" value="SCAMP"/>
</dbReference>
<sequence length="73" mass="7655">MVFFFVFSFQLIVSIINAIGIPSMGSCGFILGLSTLATDNAPANYIVGIIVFMIALGFATVAAIDAILLIKVV</sequence>
<evidence type="ECO:0000256" key="6">
    <source>
        <dbReference type="SAM" id="SignalP"/>
    </source>
</evidence>
<comment type="caution">
    <text evidence="7">The sequence shown here is derived from an EMBL/GenBank/DDBJ whole genome shotgun (WGS) entry which is preliminary data.</text>
</comment>
<protein>
    <recommendedName>
        <fullName evidence="5">Secretory carrier-associated membrane protein</fullName>
        <shortName evidence="5">Secretory carrier membrane protein</shortName>
    </recommendedName>
</protein>
<dbReference type="GO" id="GO:0016020">
    <property type="term" value="C:membrane"/>
    <property type="evidence" value="ECO:0007669"/>
    <property type="project" value="UniProtKB-SubCell"/>
</dbReference>
<comment type="caution">
    <text evidence="5">Lacks conserved residue(s) required for the propagation of feature annotation.</text>
</comment>
<dbReference type="EMBL" id="VSRR010107801">
    <property type="protein sequence ID" value="MPC96900.1"/>
    <property type="molecule type" value="Genomic_DNA"/>
</dbReference>
<evidence type="ECO:0000256" key="4">
    <source>
        <dbReference type="ARBA" id="ARBA00023136"/>
    </source>
</evidence>
<accession>A0A5B7JJF6</accession>
<feature type="signal peptide" evidence="6">
    <location>
        <begin position="1"/>
        <end position="18"/>
    </location>
</feature>